<feature type="chain" id="PRO_5034115401" evidence="8">
    <location>
        <begin position="27"/>
        <end position="457"/>
    </location>
</feature>
<comment type="subcellular location">
    <subcellularLocation>
        <location evidence="6">Endomembrane system</location>
        <topology evidence="6">Single-pass type I membrane protein</topology>
    </subcellularLocation>
</comment>
<keyword evidence="8" id="KW-0732">Signal</keyword>
<keyword evidence="11" id="KW-1185">Reference proteome</keyword>
<evidence type="ECO:0000313" key="10">
    <source>
        <dbReference type="Ensembl" id="ENSECRP00000003546.1"/>
    </source>
</evidence>
<evidence type="ECO:0000256" key="1">
    <source>
        <dbReference type="ARBA" id="ARBA00022692"/>
    </source>
</evidence>
<dbReference type="AlphaFoldDB" id="A0A8C4X471"/>
<dbReference type="GO" id="GO:0016020">
    <property type="term" value="C:membrane"/>
    <property type="evidence" value="ECO:0007669"/>
    <property type="project" value="TreeGrafter"/>
</dbReference>
<sequence length="457" mass="53381">MPEWVFVGVVILGAFTFILFIGICWCQCCPHSCCCYVQCPCCPESCCCPRHLYEAGKAIKTGAIPHLPVVYPPYYVPNVPLATIGPPSIIEQKRQPPVKENSVIEAQRGYGIQGCIDQDPMKVLYYVEKELNQLDSGKRTYEKSSNMSELSSLHEGNSDFRQSYRLVHKKALPPISDREEDPDFEVSSSSYARRSARYPNRINRAEEQYHSSRWKPRSEHLQRKTLQASGRTGSLDELEEFAQSYDQKGRRMYHEPDQDREYEQDCYPPSFRDHHYHEEKQMHPHMDQYAYQDTFPDDYYSKRGRSPDGFYESDRGRHYKPPSPKRREPIDNYPLQNSCGNRAYDNTFLTSVLERKARGRHLEENYNSETPSKSSSKKSNDFSHSRSPIYRPEEEDSLPPYSEREAERHKPTVASARPFCYTRDNTHQSSLHLMHERRDREKFRKMNTIPSRDSLVV</sequence>
<proteinExistence type="predicted"/>
<feature type="region of interest" description="Disordered" evidence="7">
    <location>
        <begin position="172"/>
        <end position="222"/>
    </location>
</feature>
<organism evidence="10 11">
    <name type="scientific">Erpetoichthys calabaricus</name>
    <name type="common">Rope fish</name>
    <name type="synonym">Calamoichthys calabaricus</name>
    <dbReference type="NCBI Taxonomy" id="27687"/>
    <lineage>
        <taxon>Eukaryota</taxon>
        <taxon>Metazoa</taxon>
        <taxon>Chordata</taxon>
        <taxon>Craniata</taxon>
        <taxon>Vertebrata</taxon>
        <taxon>Euteleostomi</taxon>
        <taxon>Actinopterygii</taxon>
        <taxon>Polypteriformes</taxon>
        <taxon>Polypteridae</taxon>
        <taxon>Erpetoichthys</taxon>
    </lineage>
</organism>
<keyword evidence="1" id="KW-0812">Transmembrane</keyword>
<dbReference type="Ensembl" id="ENSECRT00000003605.1">
    <property type="protein sequence ID" value="ENSECRP00000003546.1"/>
    <property type="gene ID" value="ENSECRG00000002435.1"/>
</dbReference>
<feature type="region of interest" description="Disordered" evidence="7">
    <location>
        <begin position="247"/>
        <end position="272"/>
    </location>
</feature>
<evidence type="ECO:0000256" key="3">
    <source>
        <dbReference type="ARBA" id="ARBA00023136"/>
    </source>
</evidence>
<dbReference type="GO" id="GO:0012505">
    <property type="term" value="C:endomembrane system"/>
    <property type="evidence" value="ECO:0007669"/>
    <property type="project" value="UniProtKB-SubCell"/>
</dbReference>
<dbReference type="Proteomes" id="UP000694620">
    <property type="component" value="Chromosome 4"/>
</dbReference>
<evidence type="ECO:0000256" key="8">
    <source>
        <dbReference type="SAM" id="SignalP"/>
    </source>
</evidence>
<dbReference type="GeneTree" id="ENSGT00950000183058"/>
<evidence type="ECO:0000313" key="11">
    <source>
        <dbReference type="Proteomes" id="UP000694620"/>
    </source>
</evidence>
<feature type="region of interest" description="Disordered" evidence="7">
    <location>
        <begin position="360"/>
        <end position="457"/>
    </location>
</feature>
<evidence type="ECO:0000256" key="4">
    <source>
        <dbReference type="ARBA" id="ARBA00023157"/>
    </source>
</evidence>
<protein>
    <submittedName>
        <fullName evidence="10">Immunoglobulin like domain containing receptor 2</fullName>
    </submittedName>
</protein>
<evidence type="ECO:0000256" key="2">
    <source>
        <dbReference type="ARBA" id="ARBA00022989"/>
    </source>
</evidence>
<keyword evidence="3" id="KW-0472">Membrane</keyword>
<accession>A0A8C4X471</accession>
<evidence type="ECO:0000259" key="9">
    <source>
        <dbReference type="Pfam" id="PF05624"/>
    </source>
</evidence>
<feature type="compositionally biased region" description="Basic and acidic residues" evidence="7">
    <location>
        <begin position="203"/>
        <end position="222"/>
    </location>
</feature>
<name>A0A8C4X471_ERPCA</name>
<dbReference type="PANTHER" id="PTHR15923">
    <property type="entry name" value="TRANSMEMBRANE AND IMMUNOGLOBULIN DOMAIN-CONTAINING PROTEIN"/>
    <property type="match status" value="1"/>
</dbReference>
<reference evidence="10" key="3">
    <citation type="submission" date="2025-09" db="UniProtKB">
        <authorList>
            <consortium name="Ensembl"/>
        </authorList>
    </citation>
    <scope>IDENTIFICATION</scope>
</reference>
<evidence type="ECO:0000256" key="7">
    <source>
        <dbReference type="SAM" id="MobiDB-lite"/>
    </source>
</evidence>
<evidence type="ECO:0000256" key="6">
    <source>
        <dbReference type="ARBA" id="ARBA00046288"/>
    </source>
</evidence>
<feature type="compositionally biased region" description="Basic and acidic residues" evidence="7">
    <location>
        <begin position="247"/>
        <end position="263"/>
    </location>
</feature>
<gene>
    <name evidence="10" type="primary">LOC114650453</name>
</gene>
<keyword evidence="4" id="KW-1015">Disulfide bond</keyword>
<dbReference type="Pfam" id="PF05624">
    <property type="entry name" value="LSR"/>
    <property type="match status" value="1"/>
</dbReference>
<keyword evidence="5" id="KW-0393">Immunoglobulin domain</keyword>
<feature type="compositionally biased region" description="Basic and acidic residues" evidence="7">
    <location>
        <begin position="433"/>
        <end position="444"/>
    </location>
</feature>
<dbReference type="GO" id="GO:0031016">
    <property type="term" value="P:pancreas development"/>
    <property type="evidence" value="ECO:0007669"/>
    <property type="project" value="TreeGrafter"/>
</dbReference>
<feature type="domain" description="LISCH7" evidence="9">
    <location>
        <begin position="3"/>
        <end position="50"/>
    </location>
</feature>
<keyword evidence="2" id="KW-1133">Transmembrane helix</keyword>
<dbReference type="InterPro" id="IPR008664">
    <property type="entry name" value="LISCH7"/>
</dbReference>
<dbReference type="InterPro" id="IPR051874">
    <property type="entry name" value="Ig-like_domain-LISCH7"/>
</dbReference>
<reference evidence="10" key="2">
    <citation type="submission" date="2025-08" db="UniProtKB">
        <authorList>
            <consortium name="Ensembl"/>
        </authorList>
    </citation>
    <scope>IDENTIFICATION</scope>
</reference>
<feature type="region of interest" description="Disordered" evidence="7">
    <location>
        <begin position="296"/>
        <end position="341"/>
    </location>
</feature>
<evidence type="ECO:0000256" key="5">
    <source>
        <dbReference type="ARBA" id="ARBA00023319"/>
    </source>
</evidence>
<reference evidence="10" key="1">
    <citation type="submission" date="2021-06" db="EMBL/GenBank/DDBJ databases">
        <authorList>
            <consortium name="Wellcome Sanger Institute Data Sharing"/>
        </authorList>
    </citation>
    <scope>NUCLEOTIDE SEQUENCE [LARGE SCALE GENOMIC DNA]</scope>
</reference>
<dbReference type="PANTHER" id="PTHR15923:SF0">
    <property type="entry name" value="IMMUNOGLOBULIN-LIKE DOMAIN-CONTAINING RECEPTOR 2"/>
    <property type="match status" value="1"/>
</dbReference>
<feature type="signal peptide" evidence="8">
    <location>
        <begin position="1"/>
        <end position="26"/>
    </location>
</feature>